<evidence type="ECO:0000313" key="4">
    <source>
        <dbReference type="Proteomes" id="UP000177811"/>
    </source>
</evidence>
<keyword evidence="1" id="KW-0732">Signal</keyword>
<dbReference type="Proteomes" id="UP000177811">
    <property type="component" value="Unassembled WGS sequence"/>
</dbReference>
<dbReference type="AlphaFoldDB" id="A0A1G2KQN2"/>
<name>A0A1G2KQN2_9BACT</name>
<dbReference type="EMBL" id="MHQL01000059">
    <property type="protein sequence ID" value="OHA01574.1"/>
    <property type="molecule type" value="Genomic_DNA"/>
</dbReference>
<sequence>MKKSIAFFLLIVAVLAAGFAYRYWTKSQLAEKIYVAVEGESKIVAINPATYAVVSTIDLSVEHDSGRMPYAPHNIQVSPDMKTVWVTANAGTHQNHTTGIVPVALAHGEEPEGGESDEVIVIDPRQDTIIQRIPIGSGLHLAHVVLTPDSSLALVTAQNEGAIYIVDAHTFTIGKKIVIPPLGTDKVAPEPHGVRISPDGAVAYIALLNGRGLGVLNVESGELSVVPLGGAAVQTAVTPDGALVLVSLYDTKELAVYDVATKELTAIKLPVTARGPVQLYPTPDSRFIYVADQGYYFGAPVGELVYKIDLQKREGVQAIRAGSGPHGVVVSRDGARVYVTNLLSNDVSIIDTAADTELRRVKVGKEPNGISIWVRE</sequence>
<comment type="caution">
    <text evidence="3">The sequence shown here is derived from an EMBL/GenBank/DDBJ whole genome shotgun (WGS) entry which is preliminary data.</text>
</comment>
<dbReference type="NCBIfam" id="TIGR02276">
    <property type="entry name" value="beta_rpt_yvtn"/>
    <property type="match status" value="1"/>
</dbReference>
<evidence type="ECO:0000313" key="3">
    <source>
        <dbReference type="EMBL" id="OHA01574.1"/>
    </source>
</evidence>
<dbReference type="InterPro" id="IPR011964">
    <property type="entry name" value="YVTN_b-propeller_repeat"/>
</dbReference>
<dbReference type="Gene3D" id="2.130.10.10">
    <property type="entry name" value="YVTN repeat-like/Quinoprotein amine dehydrogenase"/>
    <property type="match status" value="3"/>
</dbReference>
<dbReference type="Pfam" id="PF21783">
    <property type="entry name" value="YNCE"/>
    <property type="match status" value="1"/>
</dbReference>
<organism evidence="3 4">
    <name type="scientific">Candidatus Sungbacteria bacterium RIFCSPHIGHO2_02_FULL_51_29</name>
    <dbReference type="NCBI Taxonomy" id="1802273"/>
    <lineage>
        <taxon>Bacteria</taxon>
        <taxon>Candidatus Sungiibacteriota</taxon>
    </lineage>
</organism>
<reference evidence="3 4" key="1">
    <citation type="journal article" date="2016" name="Nat. Commun.">
        <title>Thousands of microbial genomes shed light on interconnected biogeochemical processes in an aquifer system.</title>
        <authorList>
            <person name="Anantharaman K."/>
            <person name="Brown C.T."/>
            <person name="Hug L.A."/>
            <person name="Sharon I."/>
            <person name="Castelle C.J."/>
            <person name="Probst A.J."/>
            <person name="Thomas B.C."/>
            <person name="Singh A."/>
            <person name="Wilkins M.J."/>
            <person name="Karaoz U."/>
            <person name="Brodie E.L."/>
            <person name="Williams K.H."/>
            <person name="Hubbard S.S."/>
            <person name="Banfield J.F."/>
        </authorList>
    </citation>
    <scope>NUCLEOTIDE SEQUENCE [LARGE SCALE GENOMIC DNA]</scope>
</reference>
<dbReference type="SUPFAM" id="SSF50974">
    <property type="entry name" value="Nitrous oxide reductase, N-terminal domain"/>
    <property type="match status" value="1"/>
</dbReference>
<feature type="domain" description="YNCE-like beta-propeller" evidence="2">
    <location>
        <begin position="236"/>
        <end position="370"/>
    </location>
</feature>
<dbReference type="InterPro" id="IPR048433">
    <property type="entry name" value="YNCE-like_beta-prop"/>
</dbReference>
<dbReference type="InterPro" id="IPR015943">
    <property type="entry name" value="WD40/YVTN_repeat-like_dom_sf"/>
</dbReference>
<proteinExistence type="predicted"/>
<evidence type="ECO:0000256" key="1">
    <source>
        <dbReference type="ARBA" id="ARBA00022729"/>
    </source>
</evidence>
<protein>
    <recommendedName>
        <fullName evidence="2">YNCE-like beta-propeller domain-containing protein</fullName>
    </recommendedName>
</protein>
<dbReference type="PANTHER" id="PTHR47197:SF3">
    <property type="entry name" value="DIHYDRO-HEME D1 DEHYDROGENASE"/>
    <property type="match status" value="1"/>
</dbReference>
<gene>
    <name evidence="3" type="ORF">A3C16_00350</name>
</gene>
<dbReference type="InterPro" id="IPR011045">
    <property type="entry name" value="N2O_reductase_N"/>
</dbReference>
<evidence type="ECO:0000259" key="2">
    <source>
        <dbReference type="Pfam" id="PF21783"/>
    </source>
</evidence>
<dbReference type="InterPro" id="IPR051200">
    <property type="entry name" value="Host-pathogen_enzymatic-act"/>
</dbReference>
<dbReference type="PANTHER" id="PTHR47197">
    <property type="entry name" value="PROTEIN NIRF"/>
    <property type="match status" value="1"/>
</dbReference>
<accession>A0A1G2KQN2</accession>